<dbReference type="InterPro" id="IPR007110">
    <property type="entry name" value="Ig-like_dom"/>
</dbReference>
<gene>
    <name evidence="9" type="ORF">BLX24_08585</name>
</gene>
<comment type="subcellular location">
    <subcellularLocation>
        <location evidence="1">Cell envelope</location>
    </subcellularLocation>
    <subcellularLocation>
        <location evidence="2">Cell outer membrane</location>
    </subcellularLocation>
    <subcellularLocation>
        <location evidence="3">Secreted</location>
    </subcellularLocation>
</comment>
<keyword evidence="7" id="KW-0998">Cell outer membrane</keyword>
<evidence type="ECO:0000256" key="6">
    <source>
        <dbReference type="ARBA" id="ARBA00023136"/>
    </source>
</evidence>
<dbReference type="Proteomes" id="UP000181790">
    <property type="component" value="Unassembled WGS sequence"/>
</dbReference>
<dbReference type="InterPro" id="IPR059226">
    <property type="entry name" value="Choice_anch_Q_dom"/>
</dbReference>
<dbReference type="PANTHER" id="PTHR11319">
    <property type="entry name" value="G PROTEIN-COUPLED RECEPTOR-RELATED"/>
    <property type="match status" value="1"/>
</dbReference>
<accession>A0A1S2VMA4</accession>
<keyword evidence="4" id="KW-0964">Secreted</keyword>
<dbReference type="Gene3D" id="2.60.40.10">
    <property type="entry name" value="Immunoglobulins"/>
    <property type="match status" value="2"/>
</dbReference>
<evidence type="ECO:0000256" key="2">
    <source>
        <dbReference type="ARBA" id="ARBA00004442"/>
    </source>
</evidence>
<dbReference type="GO" id="GO:0005576">
    <property type="term" value="C:extracellular region"/>
    <property type="evidence" value="ECO:0007669"/>
    <property type="project" value="UniProtKB-SubCell"/>
</dbReference>
<evidence type="ECO:0000313" key="10">
    <source>
        <dbReference type="Proteomes" id="UP000181790"/>
    </source>
</evidence>
<dbReference type="InterPro" id="IPR003368">
    <property type="entry name" value="POMP_repeat"/>
</dbReference>
<dbReference type="InterPro" id="IPR006626">
    <property type="entry name" value="PbH1"/>
</dbReference>
<keyword evidence="10" id="KW-1185">Reference proteome</keyword>
<evidence type="ECO:0000256" key="3">
    <source>
        <dbReference type="ARBA" id="ARBA00004613"/>
    </source>
</evidence>
<dbReference type="Gene3D" id="2.160.20.10">
    <property type="entry name" value="Single-stranded right-handed beta-helix, Pectin lyase-like"/>
    <property type="match status" value="2"/>
</dbReference>
<keyword evidence="6" id="KW-0472">Membrane</keyword>
<evidence type="ECO:0000256" key="4">
    <source>
        <dbReference type="ARBA" id="ARBA00022525"/>
    </source>
</evidence>
<dbReference type="SMART" id="SM00710">
    <property type="entry name" value="PbH1"/>
    <property type="match status" value="16"/>
</dbReference>
<dbReference type="InterPro" id="IPR039448">
    <property type="entry name" value="Beta_helix"/>
</dbReference>
<dbReference type="EMBL" id="MORL01000003">
    <property type="protein sequence ID" value="OIN59893.1"/>
    <property type="molecule type" value="Genomic_DNA"/>
</dbReference>
<dbReference type="NCBIfam" id="TIGR01376">
    <property type="entry name" value="POMP_repeat"/>
    <property type="match status" value="1"/>
</dbReference>
<organism evidence="9 10">
    <name type="scientific">Arsenicibacter rosenii</name>
    <dbReference type="NCBI Taxonomy" id="1750698"/>
    <lineage>
        <taxon>Bacteria</taxon>
        <taxon>Pseudomonadati</taxon>
        <taxon>Bacteroidota</taxon>
        <taxon>Cytophagia</taxon>
        <taxon>Cytophagales</taxon>
        <taxon>Spirosomataceae</taxon>
        <taxon>Arsenicibacter</taxon>
    </lineage>
</organism>
<evidence type="ECO:0000256" key="1">
    <source>
        <dbReference type="ARBA" id="ARBA00004196"/>
    </source>
</evidence>
<dbReference type="Pfam" id="PF13229">
    <property type="entry name" value="Beta_helix"/>
    <property type="match status" value="1"/>
</dbReference>
<evidence type="ECO:0000256" key="5">
    <source>
        <dbReference type="ARBA" id="ARBA00022729"/>
    </source>
</evidence>
<dbReference type="InterPro" id="IPR003599">
    <property type="entry name" value="Ig_sub"/>
</dbReference>
<dbReference type="RefSeq" id="WP_177225804.1">
    <property type="nucleotide sequence ID" value="NZ_MORL01000003.1"/>
</dbReference>
<dbReference type="GO" id="GO:0009279">
    <property type="term" value="C:cell outer membrane"/>
    <property type="evidence" value="ECO:0007669"/>
    <property type="project" value="UniProtKB-SubCell"/>
</dbReference>
<dbReference type="InterPro" id="IPR036179">
    <property type="entry name" value="Ig-like_dom_sf"/>
</dbReference>
<dbReference type="SUPFAM" id="SSF48726">
    <property type="entry name" value="Immunoglobulin"/>
    <property type="match status" value="2"/>
</dbReference>
<proteinExistence type="predicted"/>
<reference evidence="9 10" key="1">
    <citation type="submission" date="2016-10" db="EMBL/GenBank/DDBJ databases">
        <title>Arsenicibacter rosenii gen. nov., sp. nov., an efficient arsenic-methylating bacterium isolated from an arsenic-contaminated paddy soil.</title>
        <authorList>
            <person name="Huang K."/>
        </authorList>
    </citation>
    <scope>NUCLEOTIDE SEQUENCE [LARGE SCALE GENOMIC DNA]</scope>
    <source>
        <strain evidence="9 10">SM-1</strain>
    </source>
</reference>
<dbReference type="InterPro" id="IPR012334">
    <property type="entry name" value="Pectin_lyas_fold"/>
</dbReference>
<dbReference type="SUPFAM" id="SSF51126">
    <property type="entry name" value="Pectin lyase-like"/>
    <property type="match status" value="4"/>
</dbReference>
<dbReference type="SMART" id="SM00409">
    <property type="entry name" value="IG"/>
    <property type="match status" value="3"/>
</dbReference>
<protein>
    <recommendedName>
        <fullName evidence="8">Ig-like domain-containing protein</fullName>
    </recommendedName>
</protein>
<dbReference type="InterPro" id="IPR011050">
    <property type="entry name" value="Pectin_lyase_fold/virulence"/>
</dbReference>
<evidence type="ECO:0000256" key="7">
    <source>
        <dbReference type="ARBA" id="ARBA00023237"/>
    </source>
</evidence>
<comment type="caution">
    <text evidence="9">The sequence shown here is derived from an EMBL/GenBank/DDBJ whole genome shotgun (WGS) entry which is preliminary data.</text>
</comment>
<name>A0A1S2VMA4_9BACT</name>
<dbReference type="PROSITE" id="PS50835">
    <property type="entry name" value="IG_LIKE"/>
    <property type="match status" value="1"/>
</dbReference>
<evidence type="ECO:0000313" key="9">
    <source>
        <dbReference type="EMBL" id="OIN59893.1"/>
    </source>
</evidence>
<dbReference type="NCBIfam" id="NF041518">
    <property type="entry name" value="choice_anch_Q"/>
    <property type="match status" value="1"/>
</dbReference>
<sequence length="1541" mass="152957">MRNTNATPLSLTITPSQASYTEGQSVTVTFSGATVGDNYNLALYDNSNDYNKFDNDVDIQANTTGSNTILGWVSTQDSYFVVRFKSGSAASARILGIINTNAGKSNDYGDSQSFAIVAPVSTPVFCNTIAYVTPTGAGANDGSSWANALPGAQLAQALSTACANTTFLVGSGLYKPTTGTDQTASFTVASGVQVYGGYVVSGNTATRETFVVGTPGSTTFSGDIGTSASTDNSYQVIQIVGTTAGTRLDGIVITAGCSNALNSGGGIYSTGASYTLANATLTDNAANQGGAVFMQGGNLFVTGTSITRNTANMDGGALYFTDAATFVVDNSSLSDNRSSNSNGGAVYTAGSLTVSVTSSTIGQNSAPYDGGAFRVNGSVVLAMTGSKVFGNASVSSNGGVFKISGGLTATITSSSISQNTSNVNGACFDVSNAVNLTLTNSAFIRNIARNSNGGVVNSSAGLTAVITSCSVSQNSASYGGGVGNLSGAVSLTVTDSDLSGNNCTNSNGGVINTSSPIHAVINNTHIRQNVARNTGGVFNTNGSMNLMLSNSDLSQNIASNSNGGVVYAGSLTAVVTSCTVSQNSANSSGGALYSQGVTALTLTNGDIRNNSSSNSNGGFLYAQSSLNVWMDGVRMEQNKANNSGGAVYSSGFGTLSAKNSVFNQNQVILSGNGGVFYFSSGIDATITSSSVTQNSAPNSGAALYGGYGGTSHFAIDNSLFSQNLVSQGGNGGVLYVSSTLAATITSTTMSQNTSPSGGAAIAASSGSTTFVTDNSYFTGNIVTQGGTGGALYLNGGITSIKNSVFTGNRSPNPGGAIYVGSPTALTVANTLIQQNSVGQGGPGGGMMLNGATGSITSTTMSQNTAANGGGGLYVSSSGSLTLANSLISQNVSPASDGGGLYTTGGITTHLTNVTISQNSAPQGLGGGAYVSTNGQMTNCVITQNSALSGGGIVSEGNEFTLVNNLFTGNAASESGGAMLTDAAITVVNQTISGNSAPTGSAVSVLGGGVLDLKNSIVWNNATPANSFSVDGTASLSLTNSISDPAATGFGSGGNNKTGDPLFMNAATGDFTLKGCSPAINAGVDAVNTTTTDLAGLNRKASTIDMGAYEFQGTPVSLTLTATASKTLACTGEILPLTASLSGGTSPYSYSWTTTDTGVTLPSSATGSPLSVTLTGAGQKSFTVTGQDAGGCTATPVVVSVSVVNGVSITAQPVASSAVCVGVAVSVPVSVTGDVISQQWYKNGSPVASQTATTLSLTATTADAGSYQLIIQTSGCGSLTSSAFSLTVSEVVAISSQPAGASAVCVGAPVSVPVSVTGAGATYQWYKGGSPVGGQTTATLSIPSPTVADAGSYSLVVTGGCNSVTSSAFSLTVHAAPVVTITPSTTTIAGGQSATLTASGANSYIWSNSSSQTAISVSPTQTTVYSVTGTSNGCIGTATTTVSVTCNSSVVADAVSMTQNLVLGGSNCAVTLQGYGFGNAFTVTGPDGYVFSTVYRRPGLYTVNALNVKQPGTYTMNTSYTDACGRVTNDTVTYVVTGEACK</sequence>
<feature type="domain" description="Ig-like" evidence="8">
    <location>
        <begin position="1195"/>
        <end position="1288"/>
    </location>
</feature>
<dbReference type="InterPro" id="IPR013783">
    <property type="entry name" value="Ig-like_fold"/>
</dbReference>
<dbReference type="PANTHER" id="PTHR11319:SF35">
    <property type="entry name" value="OUTER MEMBRANE PROTEIN PMPC-RELATED"/>
    <property type="match status" value="1"/>
</dbReference>
<keyword evidence="5" id="KW-0732">Signal</keyword>
<evidence type="ECO:0000259" key="8">
    <source>
        <dbReference type="PROSITE" id="PS50835"/>
    </source>
</evidence>
<dbReference type="Pfam" id="PF02415">
    <property type="entry name" value="Chlam_PMP"/>
    <property type="match status" value="2"/>
</dbReference>